<evidence type="ECO:0000256" key="6">
    <source>
        <dbReference type="SAM" id="SignalP"/>
    </source>
</evidence>
<dbReference type="InterPro" id="IPR011990">
    <property type="entry name" value="TPR-like_helical_dom_sf"/>
</dbReference>
<evidence type="ECO:0000313" key="10">
    <source>
        <dbReference type="Proteomes" id="UP001597112"/>
    </source>
</evidence>
<evidence type="ECO:0000256" key="1">
    <source>
        <dbReference type="ARBA" id="ARBA00004442"/>
    </source>
</evidence>
<comment type="subcellular location">
    <subcellularLocation>
        <location evidence="1">Cell outer membrane</location>
    </subcellularLocation>
</comment>
<reference evidence="10" key="1">
    <citation type="journal article" date="2019" name="Int. J. Syst. Evol. Microbiol.">
        <title>The Global Catalogue of Microorganisms (GCM) 10K type strain sequencing project: providing services to taxonomists for standard genome sequencing and annotation.</title>
        <authorList>
            <consortium name="The Broad Institute Genomics Platform"/>
            <consortium name="The Broad Institute Genome Sequencing Center for Infectious Disease"/>
            <person name="Wu L."/>
            <person name="Ma J."/>
        </authorList>
    </citation>
    <scope>NUCLEOTIDE SEQUENCE [LARGE SCALE GENOMIC DNA]</scope>
    <source>
        <strain evidence="10">CCUG 58938</strain>
    </source>
</reference>
<keyword evidence="10" id="KW-1185">Reference proteome</keyword>
<dbReference type="PROSITE" id="PS51257">
    <property type="entry name" value="PROKAR_LIPOPROTEIN"/>
    <property type="match status" value="1"/>
</dbReference>
<dbReference type="InterPro" id="IPR012944">
    <property type="entry name" value="SusD_RagB_dom"/>
</dbReference>
<comment type="caution">
    <text evidence="9">The sequence shown here is derived from an EMBL/GenBank/DDBJ whole genome shotgun (WGS) entry which is preliminary data.</text>
</comment>
<feature type="domain" description="SusD-like N-terminal" evidence="8">
    <location>
        <begin position="26"/>
        <end position="246"/>
    </location>
</feature>
<keyword evidence="5" id="KW-0998">Cell outer membrane</keyword>
<dbReference type="RefSeq" id="WP_377579622.1">
    <property type="nucleotide sequence ID" value="NZ_JBHTKA010000003.1"/>
</dbReference>
<organism evidence="9 10">
    <name type="scientific">Ohtaekwangia kribbensis</name>
    <dbReference type="NCBI Taxonomy" id="688913"/>
    <lineage>
        <taxon>Bacteria</taxon>
        <taxon>Pseudomonadati</taxon>
        <taxon>Bacteroidota</taxon>
        <taxon>Cytophagia</taxon>
        <taxon>Cytophagales</taxon>
        <taxon>Fulvivirgaceae</taxon>
        <taxon>Ohtaekwangia</taxon>
    </lineage>
</organism>
<dbReference type="Proteomes" id="UP001597112">
    <property type="component" value="Unassembled WGS sequence"/>
</dbReference>
<evidence type="ECO:0000259" key="8">
    <source>
        <dbReference type="Pfam" id="PF14322"/>
    </source>
</evidence>
<feature type="signal peptide" evidence="6">
    <location>
        <begin position="1"/>
        <end position="22"/>
    </location>
</feature>
<keyword evidence="4" id="KW-0472">Membrane</keyword>
<evidence type="ECO:0000256" key="5">
    <source>
        <dbReference type="ARBA" id="ARBA00023237"/>
    </source>
</evidence>
<feature type="chain" id="PRO_5045339506" evidence="6">
    <location>
        <begin position="23"/>
        <end position="507"/>
    </location>
</feature>
<evidence type="ECO:0000256" key="3">
    <source>
        <dbReference type="ARBA" id="ARBA00022729"/>
    </source>
</evidence>
<evidence type="ECO:0000259" key="7">
    <source>
        <dbReference type="Pfam" id="PF07980"/>
    </source>
</evidence>
<protein>
    <submittedName>
        <fullName evidence="9">RagB/SusD family nutrient uptake outer membrane protein</fullName>
    </submittedName>
</protein>
<dbReference type="EMBL" id="JBHTKA010000003">
    <property type="protein sequence ID" value="MFD1000225.1"/>
    <property type="molecule type" value="Genomic_DNA"/>
</dbReference>
<sequence>MKKNKLSILCFFTVLLSGMFSCQTDLLDLAPETSYPSDAVFDTPVRIDQQVNGLYDFVKDGNFLGSRYLIYNDIRAEEFINRLTNGVTGLQTYNHTLVESTNEVNNLWTAAYQAINQINVFLKGMDDNAATFVAPVFPATFAATADEYRAEARFLRAVTYYSLLQLYARPYVNSNGADLGLPLRLQAETNFENNNLARSTVAEVYTQILADLDFAEQKLPLTRTGSIAPNRAHRNTAIAFKTRVYLAMQDWDKVVTEADKIVSAAAPFKASTGVAHQLSSTFAAIWATPYQSSESIFSLPFTTLDAPGTQNQLGYYYLPASAGTPSTNTGNGEYYLNRKGILGDTATLSVADDRRKQTTKVYIKNSSGVITDSTYYLTKFSSASPYTDSSPIMRYSEVLLNLAEAITRSTESVDTRALELVNAVRTRSKGTAYDAADFADFNEFVTAILKERRAEFLGEGLRSIDCMRLNIPIPGKATISAVNPTDPNYVWPMPSSELFVNQLLERN</sequence>
<evidence type="ECO:0000256" key="2">
    <source>
        <dbReference type="ARBA" id="ARBA00006275"/>
    </source>
</evidence>
<dbReference type="Pfam" id="PF07980">
    <property type="entry name" value="SusD_RagB"/>
    <property type="match status" value="1"/>
</dbReference>
<dbReference type="CDD" id="cd08977">
    <property type="entry name" value="SusD"/>
    <property type="match status" value="1"/>
</dbReference>
<comment type="similarity">
    <text evidence="2">Belongs to the SusD family.</text>
</comment>
<feature type="domain" description="RagB/SusD" evidence="7">
    <location>
        <begin position="371"/>
        <end position="469"/>
    </location>
</feature>
<name>A0ABW3K1W0_9BACT</name>
<dbReference type="InterPro" id="IPR033985">
    <property type="entry name" value="SusD-like_N"/>
</dbReference>
<keyword evidence="3 6" id="KW-0732">Signal</keyword>
<evidence type="ECO:0000256" key="4">
    <source>
        <dbReference type="ARBA" id="ARBA00023136"/>
    </source>
</evidence>
<dbReference type="Gene3D" id="1.25.40.390">
    <property type="match status" value="1"/>
</dbReference>
<proteinExistence type="inferred from homology"/>
<accession>A0ABW3K1W0</accession>
<evidence type="ECO:0000313" key="9">
    <source>
        <dbReference type="EMBL" id="MFD1000225.1"/>
    </source>
</evidence>
<dbReference type="Pfam" id="PF14322">
    <property type="entry name" value="SusD-like_3"/>
    <property type="match status" value="1"/>
</dbReference>
<gene>
    <name evidence="9" type="ORF">ACFQ21_12960</name>
</gene>
<dbReference type="SUPFAM" id="SSF48452">
    <property type="entry name" value="TPR-like"/>
    <property type="match status" value="1"/>
</dbReference>